<feature type="compositionally biased region" description="Basic residues" evidence="1">
    <location>
        <begin position="31"/>
        <end position="49"/>
    </location>
</feature>
<comment type="caution">
    <text evidence="2">The sequence shown here is derived from an EMBL/GenBank/DDBJ whole genome shotgun (WGS) entry which is preliminary data.</text>
</comment>
<feature type="region of interest" description="Disordered" evidence="1">
    <location>
        <begin position="250"/>
        <end position="583"/>
    </location>
</feature>
<feature type="compositionally biased region" description="Polar residues" evidence="1">
    <location>
        <begin position="215"/>
        <end position="228"/>
    </location>
</feature>
<feature type="compositionally biased region" description="Basic residues" evidence="1">
    <location>
        <begin position="556"/>
        <end position="568"/>
    </location>
</feature>
<dbReference type="PANTHER" id="PTHR46528">
    <property type="entry name" value="PROTEIN SON"/>
    <property type="match status" value="1"/>
</dbReference>
<feature type="compositionally biased region" description="Basic residues" evidence="1">
    <location>
        <begin position="339"/>
        <end position="371"/>
    </location>
</feature>
<feature type="compositionally biased region" description="Basic and acidic residues" evidence="1">
    <location>
        <begin position="17"/>
        <end position="30"/>
    </location>
</feature>
<feature type="region of interest" description="Disordered" evidence="1">
    <location>
        <begin position="1"/>
        <end position="234"/>
    </location>
</feature>
<feature type="compositionally biased region" description="Basic residues" evidence="1">
    <location>
        <begin position="115"/>
        <end position="132"/>
    </location>
</feature>
<feature type="compositionally biased region" description="Basic residues" evidence="1">
    <location>
        <begin position="381"/>
        <end position="394"/>
    </location>
</feature>
<dbReference type="GO" id="GO:0003723">
    <property type="term" value="F:RNA binding"/>
    <property type="evidence" value="ECO:0007669"/>
    <property type="project" value="InterPro"/>
</dbReference>
<protein>
    <submittedName>
        <fullName evidence="2">Protein SON</fullName>
    </submittedName>
</protein>
<feature type="compositionally biased region" description="Basic and acidic residues" evidence="1">
    <location>
        <begin position="279"/>
        <end position="288"/>
    </location>
</feature>
<keyword evidence="3" id="KW-1185">Reference proteome</keyword>
<feature type="compositionally biased region" description="Low complexity" evidence="1">
    <location>
        <begin position="410"/>
        <end position="428"/>
    </location>
</feature>
<dbReference type="InterPro" id="IPR032922">
    <property type="entry name" value="SON"/>
</dbReference>
<feature type="compositionally biased region" description="Basic and acidic residues" evidence="1">
    <location>
        <begin position="92"/>
        <end position="114"/>
    </location>
</feature>
<reference evidence="2" key="1">
    <citation type="submission" date="2023-04" db="EMBL/GenBank/DDBJ databases">
        <title>Chromosome-level genome of Chaenocephalus aceratus.</title>
        <authorList>
            <person name="Park H."/>
        </authorList>
    </citation>
    <scope>NUCLEOTIDE SEQUENCE</scope>
    <source>
        <strain evidence="2">DE</strain>
        <tissue evidence="2">Muscle</tissue>
    </source>
</reference>
<evidence type="ECO:0000313" key="3">
    <source>
        <dbReference type="Proteomes" id="UP001228049"/>
    </source>
</evidence>
<gene>
    <name evidence="2" type="ORF">KUDE01_005403</name>
</gene>
<dbReference type="GO" id="GO:0048024">
    <property type="term" value="P:regulation of mRNA splicing, via spliceosome"/>
    <property type="evidence" value="ECO:0007669"/>
    <property type="project" value="TreeGrafter"/>
</dbReference>
<dbReference type="PANTHER" id="PTHR46528:SF1">
    <property type="entry name" value="PROTEIN SON"/>
    <property type="match status" value="1"/>
</dbReference>
<dbReference type="Pfam" id="PF17069">
    <property type="entry name" value="RSRP"/>
    <property type="match status" value="1"/>
</dbReference>
<feature type="compositionally biased region" description="Basic residues" evidence="1">
    <location>
        <begin position="294"/>
        <end position="311"/>
    </location>
</feature>
<feature type="compositionally biased region" description="Basic and acidic residues" evidence="1">
    <location>
        <begin position="189"/>
        <end position="204"/>
    </location>
</feature>
<dbReference type="GO" id="GO:0051726">
    <property type="term" value="P:regulation of cell cycle"/>
    <property type="evidence" value="ECO:0007669"/>
    <property type="project" value="InterPro"/>
</dbReference>
<evidence type="ECO:0000313" key="2">
    <source>
        <dbReference type="EMBL" id="KAK1902442.1"/>
    </source>
</evidence>
<sequence>MECAVDIPSGEDEAPEKDDIIAKEGNDPPHKKNKKHRKHKSKKKKKKRKGEKESSSESGAESDVEPTLPQKPLRNTRASARIAAATGVGDQDGLKEEGKKDVITARADMEGDAKSKKHKRHAAKKKKKKRRKDEKQEKKSPSRSPSESSSASGSESEGEGEKVAADVKYSPATASDLQEPVSKLVSKSKRGEKPELIGVKKEELSGMDVSPSAGKDSSNNISEMSVRSPSACHDDITQTATVQVKIEGSHADGTFSHAHELPDIIPKQEDQGALFVAPEHVHREDVQERSPPPRTRRSRSRSTRKSKRARSRSVVVLKPGRRSRSKSPRKQTKSQTPPSRRRSRSPARRNRSPPRSGKRSKSRSLSRRHQSKSNSPVPIKKMSKSPRKGGRRSTSKSASADLSRSRSRSKSSNGGSDNSPARSASSSPVKEIKPSSPEAEQTETEGLSATAGAWKPMPSAAASIPQAESPTNALQELIQMFSPNHDKEQIEDASSSNEQDVSKSRSGSREPGTAPDVCELSEGSDVEAGSSSPVKQKSPSPPDRRKLRSTSSPRRSASKSKSRRRQSRKKETAFQVSDSHSAAEVTLYRAAQAITLQDTDQNSPLQVSISNQKAAFPLTQCPWEKEVQVRRQKQAIQEPLHRPEEKVGGQKQAFKQRRSGSRTRRSTSKTPPRLTDLDKDQLLEIAKANAAAMCAKAGVPIPESLRPKAILQLPLPTPSPTPLSLPLPLPLSMGMGMSNMPNMGQMGIPNMHGMPNMSNITMSAAMASMTAATMTAALTNMGALAAMPPLAPLPTITNKPPPCLAPPQPTLNMDHIVEAKRKVTQQANIHTIKELTEKCKMIANSKEEMAIARPHVSDDES</sequence>
<dbReference type="AlphaFoldDB" id="A0AAD9CHG2"/>
<feature type="compositionally biased region" description="Low complexity" evidence="1">
    <location>
        <begin position="142"/>
        <end position="155"/>
    </location>
</feature>
<dbReference type="EMBL" id="JASDAP010000005">
    <property type="protein sequence ID" value="KAK1902442.1"/>
    <property type="molecule type" value="Genomic_DNA"/>
</dbReference>
<evidence type="ECO:0000256" key="1">
    <source>
        <dbReference type="SAM" id="MobiDB-lite"/>
    </source>
</evidence>
<organism evidence="2 3">
    <name type="scientific">Dissostichus eleginoides</name>
    <name type="common">Patagonian toothfish</name>
    <name type="synonym">Dissostichus amissus</name>
    <dbReference type="NCBI Taxonomy" id="100907"/>
    <lineage>
        <taxon>Eukaryota</taxon>
        <taxon>Metazoa</taxon>
        <taxon>Chordata</taxon>
        <taxon>Craniata</taxon>
        <taxon>Vertebrata</taxon>
        <taxon>Euteleostomi</taxon>
        <taxon>Actinopterygii</taxon>
        <taxon>Neopterygii</taxon>
        <taxon>Teleostei</taxon>
        <taxon>Neoteleostei</taxon>
        <taxon>Acanthomorphata</taxon>
        <taxon>Eupercaria</taxon>
        <taxon>Perciformes</taxon>
        <taxon>Notothenioidei</taxon>
        <taxon>Nototheniidae</taxon>
        <taxon>Dissostichus</taxon>
    </lineage>
</organism>
<dbReference type="Proteomes" id="UP001228049">
    <property type="component" value="Unassembled WGS sequence"/>
</dbReference>
<feature type="compositionally biased region" description="Basic residues" evidence="1">
    <location>
        <begin position="654"/>
        <end position="667"/>
    </location>
</feature>
<feature type="compositionally biased region" description="Basic and acidic residues" evidence="1">
    <location>
        <begin position="257"/>
        <end position="270"/>
    </location>
</feature>
<feature type="compositionally biased region" description="Basic and acidic residues" evidence="1">
    <location>
        <begin position="639"/>
        <end position="648"/>
    </location>
</feature>
<feature type="compositionally biased region" description="Basic residues" evidence="1">
    <location>
        <begin position="319"/>
        <end position="332"/>
    </location>
</feature>
<feature type="region of interest" description="Disordered" evidence="1">
    <location>
        <begin position="632"/>
        <end position="677"/>
    </location>
</feature>
<accession>A0AAD9CHG2</accession>
<name>A0AAD9CHG2_DISEL</name>
<proteinExistence type="predicted"/>